<evidence type="ECO:0000256" key="1">
    <source>
        <dbReference type="SAM" id="MobiDB-lite"/>
    </source>
</evidence>
<dbReference type="Proteomes" id="UP000314294">
    <property type="component" value="Unassembled WGS sequence"/>
</dbReference>
<sequence>MYLIAADGEQDVLFRDLEARGEHGFEVSLVPVLPETGHLAGAGHLHPEDHVGSGQARERKLGDLEDKGTHDSCQTGQSLLKDSHLGDQLQVERSRDLQLLANGVDDHLDPLHRLLVEILRRRHQRGVAGVNAGVLHVFGHGDGHHDAVAGDRVYVYLLDIVGTTQSLKT</sequence>
<dbReference type="EMBL" id="SRLO01000515">
    <property type="protein sequence ID" value="TNN53468.1"/>
    <property type="molecule type" value="Genomic_DNA"/>
</dbReference>
<feature type="region of interest" description="Disordered" evidence="1">
    <location>
        <begin position="38"/>
        <end position="58"/>
    </location>
</feature>
<reference evidence="2 3" key="1">
    <citation type="submission" date="2019-03" db="EMBL/GenBank/DDBJ databases">
        <title>First draft genome of Liparis tanakae, snailfish: a comprehensive survey of snailfish specific genes.</title>
        <authorList>
            <person name="Kim W."/>
            <person name="Song I."/>
            <person name="Jeong J.-H."/>
            <person name="Kim D."/>
            <person name="Kim S."/>
            <person name="Ryu S."/>
            <person name="Song J.Y."/>
            <person name="Lee S.K."/>
        </authorList>
    </citation>
    <scope>NUCLEOTIDE SEQUENCE [LARGE SCALE GENOMIC DNA]</scope>
    <source>
        <tissue evidence="2">Muscle</tissue>
    </source>
</reference>
<organism evidence="2 3">
    <name type="scientific">Liparis tanakae</name>
    <name type="common">Tanaka's snailfish</name>
    <dbReference type="NCBI Taxonomy" id="230148"/>
    <lineage>
        <taxon>Eukaryota</taxon>
        <taxon>Metazoa</taxon>
        <taxon>Chordata</taxon>
        <taxon>Craniata</taxon>
        <taxon>Vertebrata</taxon>
        <taxon>Euteleostomi</taxon>
        <taxon>Actinopterygii</taxon>
        <taxon>Neopterygii</taxon>
        <taxon>Teleostei</taxon>
        <taxon>Neoteleostei</taxon>
        <taxon>Acanthomorphata</taxon>
        <taxon>Eupercaria</taxon>
        <taxon>Perciformes</taxon>
        <taxon>Cottioidei</taxon>
        <taxon>Cottales</taxon>
        <taxon>Liparidae</taxon>
        <taxon>Liparis</taxon>
    </lineage>
</organism>
<gene>
    <name evidence="2" type="ORF">EYF80_036310</name>
</gene>
<name>A0A4Z2GIV2_9TELE</name>
<dbReference type="AlphaFoldDB" id="A0A4Z2GIV2"/>
<keyword evidence="3" id="KW-1185">Reference proteome</keyword>
<evidence type="ECO:0000313" key="2">
    <source>
        <dbReference type="EMBL" id="TNN53468.1"/>
    </source>
</evidence>
<accession>A0A4Z2GIV2</accession>
<proteinExistence type="predicted"/>
<comment type="caution">
    <text evidence="2">The sequence shown here is derived from an EMBL/GenBank/DDBJ whole genome shotgun (WGS) entry which is preliminary data.</text>
</comment>
<evidence type="ECO:0000313" key="3">
    <source>
        <dbReference type="Proteomes" id="UP000314294"/>
    </source>
</evidence>
<feature type="compositionally biased region" description="Basic and acidic residues" evidence="1">
    <location>
        <begin position="45"/>
        <end position="58"/>
    </location>
</feature>
<protein>
    <submittedName>
        <fullName evidence="2">Uncharacterized protein</fullName>
    </submittedName>
</protein>